<dbReference type="AlphaFoldDB" id="A0A1H8S5Y0"/>
<accession>A0A1H8S5Y0</accession>
<dbReference type="InterPro" id="IPR051165">
    <property type="entry name" value="Multifunctional_ANK_Repeat"/>
</dbReference>
<keyword evidence="5" id="KW-0812">Transmembrane</keyword>
<dbReference type="PROSITE" id="PS50088">
    <property type="entry name" value="ANK_REPEAT"/>
    <property type="match status" value="2"/>
</dbReference>
<evidence type="ECO:0000313" key="6">
    <source>
        <dbReference type="EMBL" id="SEO73946.1"/>
    </source>
</evidence>
<keyword evidence="7" id="KW-1185">Reference proteome</keyword>
<feature type="region of interest" description="Disordered" evidence="4">
    <location>
        <begin position="347"/>
        <end position="369"/>
    </location>
</feature>
<reference evidence="6 7" key="1">
    <citation type="submission" date="2016-10" db="EMBL/GenBank/DDBJ databases">
        <authorList>
            <person name="de Groot N.N."/>
        </authorList>
    </citation>
    <scope>NUCLEOTIDE SEQUENCE [LARGE SCALE GENOMIC DNA]</scope>
    <source>
        <strain evidence="6 7">DSM 13305</strain>
    </source>
</reference>
<gene>
    <name evidence="6" type="ORF">SAMN04490178_104214</name>
</gene>
<dbReference type="OrthoDB" id="5622506at2"/>
<feature type="repeat" description="ANK" evidence="3">
    <location>
        <begin position="281"/>
        <end position="313"/>
    </location>
</feature>
<evidence type="ECO:0000256" key="2">
    <source>
        <dbReference type="ARBA" id="ARBA00023043"/>
    </source>
</evidence>
<keyword evidence="5" id="KW-0472">Membrane</keyword>
<protein>
    <submittedName>
        <fullName evidence="6">Ankyrin repeat-containing protein</fullName>
    </submittedName>
</protein>
<dbReference type="Pfam" id="PF12796">
    <property type="entry name" value="Ank_2"/>
    <property type="match status" value="1"/>
</dbReference>
<organism evidence="6 7">
    <name type="scientific">Propionispora vibrioides</name>
    <dbReference type="NCBI Taxonomy" id="112903"/>
    <lineage>
        <taxon>Bacteria</taxon>
        <taxon>Bacillati</taxon>
        <taxon>Bacillota</taxon>
        <taxon>Negativicutes</taxon>
        <taxon>Selenomonadales</taxon>
        <taxon>Sporomusaceae</taxon>
        <taxon>Propionispora</taxon>
    </lineage>
</organism>
<dbReference type="Proteomes" id="UP000198847">
    <property type="component" value="Unassembled WGS sequence"/>
</dbReference>
<evidence type="ECO:0000256" key="3">
    <source>
        <dbReference type="PROSITE-ProRule" id="PRU00023"/>
    </source>
</evidence>
<dbReference type="STRING" id="112903.SAMN04490178_104214"/>
<evidence type="ECO:0000313" key="7">
    <source>
        <dbReference type="Proteomes" id="UP000198847"/>
    </source>
</evidence>
<dbReference type="RefSeq" id="WP_091744639.1">
    <property type="nucleotide sequence ID" value="NZ_FODY01000004.1"/>
</dbReference>
<feature type="compositionally biased region" description="Pro residues" evidence="4">
    <location>
        <begin position="81"/>
        <end position="92"/>
    </location>
</feature>
<evidence type="ECO:0000256" key="1">
    <source>
        <dbReference type="ARBA" id="ARBA00022737"/>
    </source>
</evidence>
<feature type="repeat" description="ANK" evidence="3">
    <location>
        <begin position="248"/>
        <end position="280"/>
    </location>
</feature>
<dbReference type="InterPro" id="IPR036770">
    <property type="entry name" value="Ankyrin_rpt-contain_sf"/>
</dbReference>
<dbReference type="SMART" id="SM00248">
    <property type="entry name" value="ANK"/>
    <property type="match status" value="3"/>
</dbReference>
<proteinExistence type="predicted"/>
<dbReference type="EMBL" id="FODY01000004">
    <property type="protein sequence ID" value="SEO73946.1"/>
    <property type="molecule type" value="Genomic_DNA"/>
</dbReference>
<feature type="transmembrane region" description="Helical" evidence="5">
    <location>
        <begin position="169"/>
        <end position="193"/>
    </location>
</feature>
<dbReference type="PROSITE" id="PS50297">
    <property type="entry name" value="ANK_REP_REGION"/>
    <property type="match status" value="2"/>
</dbReference>
<feature type="region of interest" description="Disordered" evidence="4">
    <location>
        <begin position="1"/>
        <end position="98"/>
    </location>
</feature>
<dbReference type="InterPro" id="IPR002110">
    <property type="entry name" value="Ankyrin_rpt"/>
</dbReference>
<evidence type="ECO:0000256" key="5">
    <source>
        <dbReference type="SAM" id="Phobius"/>
    </source>
</evidence>
<dbReference type="PANTHER" id="PTHR24123:SF33">
    <property type="entry name" value="PROTEIN HOS4"/>
    <property type="match status" value="1"/>
</dbReference>
<dbReference type="Gene3D" id="1.25.40.20">
    <property type="entry name" value="Ankyrin repeat-containing domain"/>
    <property type="match status" value="1"/>
</dbReference>
<keyword evidence="2 3" id="KW-0040">ANK repeat</keyword>
<evidence type="ECO:0000256" key="4">
    <source>
        <dbReference type="SAM" id="MobiDB-lite"/>
    </source>
</evidence>
<name>A0A1H8S5Y0_9FIRM</name>
<keyword evidence="1" id="KW-0677">Repeat</keyword>
<sequence>MPSSNDMMTPEEIEALMASMNTEASAPQAPPAPESPDPAAEGPMSQDEIEAFLAKLNEPKQEEIPSVPESGKDRSDSPLPDSAPPVTTPVPEPAVEDKPAKVGLGAKLTAWAGKLAGSFSYSRLPFFNRRKMDGNAPAVTEAVAEGLTEKQEAEALSEAMPGSFSQRHAMTIAASVMLVIVLCVGTFIGFSMYKNHGQAEASPENQLSGLGVELSPAELVKYAGRGNQKIVNLFLSAGMDVDAQRESDGFTPLMAAAAFGRLEMVQMLLEQGANVNKKNFDESTALMLAVKYNQPAVVAALLQTGAKPNGRDLYGNTMVSLALTYKNPQIIDALTRAGTKGLTEELEKMRNADKKQPGAATAGQAEKTPATEVNPDFLLADGRVGYVQIGRSVESLYRHYDRSLVTFEAENRDGIPYPVVKLFVPEKKAPAMVLSVSVSRQGQQQTIDGIRVYDERFKTEDGIGIGSTLGDMKKAGTLQGVKQIDQSLYAVSKEAHLLFELEVAMANLPVEWLRSGEVDSLPSSMKIRGILLQ</sequence>
<keyword evidence="5" id="KW-1133">Transmembrane helix</keyword>
<feature type="compositionally biased region" description="Basic and acidic residues" evidence="4">
    <location>
        <begin position="347"/>
        <end position="356"/>
    </location>
</feature>
<dbReference type="PANTHER" id="PTHR24123">
    <property type="entry name" value="ANKYRIN REPEAT-CONTAINING"/>
    <property type="match status" value="1"/>
</dbReference>
<dbReference type="Pfam" id="PF00023">
    <property type="entry name" value="Ank"/>
    <property type="match status" value="1"/>
</dbReference>
<dbReference type="SUPFAM" id="SSF48403">
    <property type="entry name" value="Ankyrin repeat"/>
    <property type="match status" value="1"/>
</dbReference>